<proteinExistence type="predicted"/>
<dbReference type="Proteomes" id="UP001143856">
    <property type="component" value="Unassembled WGS sequence"/>
</dbReference>
<evidence type="ECO:0000313" key="1">
    <source>
        <dbReference type="EMBL" id="KAJ2985331.1"/>
    </source>
</evidence>
<name>A0ACC1P0W7_9PEZI</name>
<keyword evidence="2" id="KW-1185">Reference proteome</keyword>
<dbReference type="EMBL" id="JAPDGR010001122">
    <property type="protein sequence ID" value="KAJ2985331.1"/>
    <property type="molecule type" value="Genomic_DNA"/>
</dbReference>
<accession>A0ACC1P0W7</accession>
<protein>
    <submittedName>
        <fullName evidence="1">Uncharacterized protein</fullName>
    </submittedName>
</protein>
<comment type="caution">
    <text evidence="1">The sequence shown here is derived from an EMBL/GenBank/DDBJ whole genome shotgun (WGS) entry which is preliminary data.</text>
</comment>
<organism evidence="1 2">
    <name type="scientific">Xylaria curta</name>
    <dbReference type="NCBI Taxonomy" id="42375"/>
    <lineage>
        <taxon>Eukaryota</taxon>
        <taxon>Fungi</taxon>
        <taxon>Dikarya</taxon>
        <taxon>Ascomycota</taxon>
        <taxon>Pezizomycotina</taxon>
        <taxon>Sordariomycetes</taxon>
        <taxon>Xylariomycetidae</taxon>
        <taxon>Xylariales</taxon>
        <taxon>Xylariaceae</taxon>
        <taxon>Xylaria</taxon>
    </lineage>
</organism>
<gene>
    <name evidence="1" type="ORF">NUW58_g5591</name>
</gene>
<evidence type="ECO:0000313" key="2">
    <source>
        <dbReference type="Proteomes" id="UP001143856"/>
    </source>
</evidence>
<reference evidence="1" key="1">
    <citation type="submission" date="2022-10" db="EMBL/GenBank/DDBJ databases">
        <title>Genome Sequence of Xylaria curta.</title>
        <authorList>
            <person name="Buettner E."/>
        </authorList>
    </citation>
    <scope>NUCLEOTIDE SEQUENCE</scope>
    <source>
        <strain evidence="1">Babe10</strain>
    </source>
</reference>
<sequence>MSLDEACLPEMQGCRGLPDLRASATESLFMMDSDSSSTTSSSGLSSSGISTDYDSESFINGLDGACVPSIFDGGRSELAPEGSTSVMDAYREPYDGESDDGSADCESIYLDTTRKPKYEDRLTRLGFVERLPDIEGMRHYRIELDIDKIIEEDKVRTGLGTITLSSSGLTILNHDGLQPKLASDLKNFNNGFLEVKESPVSGYGVFATRDLEPYMYILLERELFNANAFDLYQKLEALTEEQVKAYHTLHGHMRSSSEDIRAAIWRTNRYVEADV</sequence>